<evidence type="ECO:0000256" key="8">
    <source>
        <dbReference type="SAM" id="Phobius"/>
    </source>
</evidence>
<dbReference type="GO" id="GO:0004673">
    <property type="term" value="F:protein histidine kinase activity"/>
    <property type="evidence" value="ECO:0007669"/>
    <property type="project" value="UniProtKB-EC"/>
</dbReference>
<dbReference type="AlphaFoldDB" id="A0A098SB58"/>
<keyword evidence="11" id="KW-1185">Reference proteome</keyword>
<evidence type="ECO:0000256" key="7">
    <source>
        <dbReference type="ARBA" id="ARBA00022840"/>
    </source>
</evidence>
<organism evidence="10 11">
    <name type="scientific">Phaeodactylibacter xiamenensis</name>
    <dbReference type="NCBI Taxonomy" id="1524460"/>
    <lineage>
        <taxon>Bacteria</taxon>
        <taxon>Pseudomonadati</taxon>
        <taxon>Bacteroidota</taxon>
        <taxon>Saprospiria</taxon>
        <taxon>Saprospirales</taxon>
        <taxon>Haliscomenobacteraceae</taxon>
        <taxon>Phaeodactylibacter</taxon>
    </lineage>
</organism>
<dbReference type="InterPro" id="IPR011990">
    <property type="entry name" value="TPR-like_helical_dom_sf"/>
</dbReference>
<keyword evidence="3" id="KW-0597">Phosphoprotein</keyword>
<keyword evidence="6" id="KW-0418">Kinase</keyword>
<evidence type="ECO:0000256" key="4">
    <source>
        <dbReference type="ARBA" id="ARBA00022679"/>
    </source>
</evidence>
<name>A0A098SB58_9BACT</name>
<dbReference type="InterPro" id="IPR003594">
    <property type="entry name" value="HATPase_dom"/>
</dbReference>
<evidence type="ECO:0000256" key="1">
    <source>
        <dbReference type="ARBA" id="ARBA00000085"/>
    </source>
</evidence>
<dbReference type="InterPro" id="IPR036890">
    <property type="entry name" value="HATPase_C_sf"/>
</dbReference>
<evidence type="ECO:0000256" key="5">
    <source>
        <dbReference type="ARBA" id="ARBA00022741"/>
    </source>
</evidence>
<dbReference type="Gene3D" id="3.30.565.10">
    <property type="entry name" value="Histidine kinase-like ATPase, C-terminal domain"/>
    <property type="match status" value="1"/>
</dbReference>
<keyword evidence="8" id="KW-0812">Transmembrane</keyword>
<dbReference type="CDD" id="cd16936">
    <property type="entry name" value="HATPase_RsbW-like"/>
    <property type="match status" value="1"/>
</dbReference>
<dbReference type="GO" id="GO:0005524">
    <property type="term" value="F:ATP binding"/>
    <property type="evidence" value="ECO:0007669"/>
    <property type="project" value="UniProtKB-KW"/>
</dbReference>
<dbReference type="SMART" id="SM00387">
    <property type="entry name" value="HATPase_c"/>
    <property type="match status" value="1"/>
</dbReference>
<dbReference type="OrthoDB" id="9767435at2"/>
<sequence length="588" mass="67414">MVLPGISYEEAVAQIEAFNLDSALVLLDQVILELEASGELQSDFGTQVRLKRAEALEKADQDEAAIQQLLAVDLDSRTRKQWAAYTDAQLSLARLHEKHERPEHCYKALQHAQIAIKDHQLDSLYPRFAIRMSSYHRIFGQPETALFYAKEVIRTAPQFGQTEFLGNGHMLTAMLLKEQFFEISAQRYLKAAGIFESLGNHIGYSAMLCNLAALYKDHQQLELALKYSDDYRKAKDEMSQKGITDFWMLSSYYEIRSEIMSAMQRYDSAHYYLQLAFESRLKLIEEENRAQVVAIEAEFHDQQKAEKIRDQAEMLRNESVKRRLGIGIALLSLIFTGILLFFYLKLRDANKKMRQQAVLISQKNLDLGRNLEKQIMLQGEIHHRVKNNLQVIISLLDLQREEIQDPKTLDRLESMSNRIYSMAAVHEMLYSKEGAETISFPAYTQQLCEHFSQIAPEDQTPVFNLDMDAPPLNLETLMPLGIIMNELMTNSLKYGTIPNHQLEIHIYLQPCADGFCLEYRDNGPGFPIGTMGERDGGLGSYLLKSMVRQLNGQLTTHNDNGAVHKIFFKEKNQRELSHEFISDTNSRG</sequence>
<comment type="catalytic activity">
    <reaction evidence="1">
        <text>ATP + protein L-histidine = ADP + protein N-phospho-L-histidine.</text>
        <dbReference type="EC" id="2.7.13.3"/>
    </reaction>
</comment>
<evidence type="ECO:0000313" key="10">
    <source>
        <dbReference type="EMBL" id="KGE89345.1"/>
    </source>
</evidence>
<evidence type="ECO:0000256" key="6">
    <source>
        <dbReference type="ARBA" id="ARBA00022777"/>
    </source>
</evidence>
<dbReference type="Proteomes" id="UP000029736">
    <property type="component" value="Unassembled WGS sequence"/>
</dbReference>
<dbReference type="Gene3D" id="1.25.40.10">
    <property type="entry name" value="Tetratricopeptide repeat domain"/>
    <property type="match status" value="1"/>
</dbReference>
<reference evidence="10 11" key="1">
    <citation type="journal article" date="2014" name="Int. J. Syst. Evol. Microbiol.">
        <title>Phaeodactylibacter xiamenensis gen. nov., sp. nov., a member of the family Saprospiraceae isolated from the marine alga Phaeodactylum tricornutum.</title>
        <authorList>
            <person name="Chen Z.Jr."/>
            <person name="Lei X."/>
            <person name="Lai Q."/>
            <person name="Li Y."/>
            <person name="Zhang B."/>
            <person name="Zhang J."/>
            <person name="Zhang H."/>
            <person name="Yang L."/>
            <person name="Zheng W."/>
            <person name="Tian Y."/>
            <person name="Yu Z."/>
            <person name="Xu H.Jr."/>
            <person name="Zheng T."/>
        </authorList>
    </citation>
    <scope>NUCLEOTIDE SEQUENCE [LARGE SCALE GENOMIC DNA]</scope>
    <source>
        <strain evidence="10 11">KD52</strain>
    </source>
</reference>
<keyword evidence="7" id="KW-0067">ATP-binding</keyword>
<evidence type="ECO:0000256" key="3">
    <source>
        <dbReference type="ARBA" id="ARBA00022553"/>
    </source>
</evidence>
<dbReference type="SUPFAM" id="SSF55874">
    <property type="entry name" value="ATPase domain of HSP90 chaperone/DNA topoisomerase II/histidine kinase"/>
    <property type="match status" value="1"/>
</dbReference>
<keyword evidence="8" id="KW-0472">Membrane</keyword>
<dbReference type="InterPro" id="IPR011495">
    <property type="entry name" value="Sig_transdc_His_kin_sub2_dim/P"/>
</dbReference>
<dbReference type="Gene3D" id="3.30.450.20">
    <property type="entry name" value="PAS domain"/>
    <property type="match status" value="1"/>
</dbReference>
<gene>
    <name evidence="10" type="ORF">IX84_03215</name>
</gene>
<proteinExistence type="predicted"/>
<evidence type="ECO:0000259" key="9">
    <source>
        <dbReference type="SMART" id="SM00387"/>
    </source>
</evidence>
<evidence type="ECO:0000313" key="11">
    <source>
        <dbReference type="Proteomes" id="UP000029736"/>
    </source>
</evidence>
<dbReference type="PANTHER" id="PTHR41523">
    <property type="entry name" value="TWO-COMPONENT SYSTEM SENSOR PROTEIN"/>
    <property type="match status" value="1"/>
</dbReference>
<keyword evidence="8" id="KW-1133">Transmembrane helix</keyword>
<dbReference type="PANTHER" id="PTHR41523:SF8">
    <property type="entry name" value="ETHYLENE RESPONSE SENSOR PROTEIN"/>
    <property type="match status" value="1"/>
</dbReference>
<dbReference type="STRING" id="1524460.IX84_03215"/>
<evidence type="ECO:0000256" key="2">
    <source>
        <dbReference type="ARBA" id="ARBA00012438"/>
    </source>
</evidence>
<accession>A0A098SB58</accession>
<protein>
    <recommendedName>
        <fullName evidence="2">histidine kinase</fullName>
        <ecNumber evidence="2">2.7.13.3</ecNumber>
    </recommendedName>
</protein>
<dbReference type="Pfam" id="PF02518">
    <property type="entry name" value="HATPase_c"/>
    <property type="match status" value="1"/>
</dbReference>
<keyword evidence="5" id="KW-0547">Nucleotide-binding</keyword>
<feature type="transmembrane region" description="Helical" evidence="8">
    <location>
        <begin position="324"/>
        <end position="344"/>
    </location>
</feature>
<comment type="caution">
    <text evidence="10">The sequence shown here is derived from an EMBL/GenBank/DDBJ whole genome shotgun (WGS) entry which is preliminary data.</text>
</comment>
<dbReference type="Pfam" id="PF07568">
    <property type="entry name" value="HisKA_2"/>
    <property type="match status" value="1"/>
</dbReference>
<feature type="domain" description="Histidine kinase/HSP90-like ATPase" evidence="9">
    <location>
        <begin position="475"/>
        <end position="572"/>
    </location>
</feature>
<dbReference type="EMBL" id="JPOS01000010">
    <property type="protein sequence ID" value="KGE89345.1"/>
    <property type="molecule type" value="Genomic_DNA"/>
</dbReference>
<dbReference type="EC" id="2.7.13.3" evidence="2"/>
<dbReference type="RefSeq" id="WP_044216453.1">
    <property type="nucleotide sequence ID" value="NZ_JBKAGJ010000024.1"/>
</dbReference>
<keyword evidence="4" id="KW-0808">Transferase</keyword>